<keyword evidence="4" id="KW-0973">c-di-GMP</keyword>
<keyword evidence="6" id="KW-0378">Hydrolase</keyword>
<evidence type="ECO:0000256" key="2">
    <source>
        <dbReference type="ARBA" id="ARBA00012282"/>
    </source>
</evidence>
<dbReference type="InterPro" id="IPR050706">
    <property type="entry name" value="Cyclic-di-GMP_PDE-like"/>
</dbReference>
<evidence type="ECO:0000256" key="1">
    <source>
        <dbReference type="ARBA" id="ARBA00004651"/>
    </source>
</evidence>
<dbReference type="AlphaFoldDB" id="A0A157PK57"/>
<evidence type="ECO:0000256" key="10">
    <source>
        <dbReference type="SAM" id="Phobius"/>
    </source>
</evidence>
<dbReference type="Gene3D" id="3.20.20.450">
    <property type="entry name" value="EAL domain"/>
    <property type="match status" value="1"/>
</dbReference>
<feature type="domain" description="EAL" evidence="11">
    <location>
        <begin position="276"/>
        <end position="528"/>
    </location>
</feature>
<dbReference type="InterPro" id="IPR024744">
    <property type="entry name" value="CSS-motif_dom"/>
</dbReference>
<evidence type="ECO:0000256" key="8">
    <source>
        <dbReference type="ARBA" id="ARBA00023136"/>
    </source>
</evidence>
<evidence type="ECO:0000256" key="6">
    <source>
        <dbReference type="ARBA" id="ARBA00022801"/>
    </source>
</evidence>
<evidence type="ECO:0000313" key="12">
    <source>
        <dbReference type="EMBL" id="SAI33897.1"/>
    </source>
</evidence>
<dbReference type="Pfam" id="PF00563">
    <property type="entry name" value="EAL"/>
    <property type="match status" value="1"/>
</dbReference>
<dbReference type="SUPFAM" id="SSF141868">
    <property type="entry name" value="EAL domain-like"/>
    <property type="match status" value="1"/>
</dbReference>
<dbReference type="InterPro" id="IPR001633">
    <property type="entry name" value="EAL_dom"/>
</dbReference>
<evidence type="ECO:0000313" key="13">
    <source>
        <dbReference type="Proteomes" id="UP000077037"/>
    </source>
</evidence>
<dbReference type="OrthoDB" id="9813903at2"/>
<dbReference type="Pfam" id="PF12792">
    <property type="entry name" value="CSS-motif"/>
    <property type="match status" value="1"/>
</dbReference>
<dbReference type="GO" id="GO:0071111">
    <property type="term" value="F:cyclic-guanylate-specific phosphodiesterase activity"/>
    <property type="evidence" value="ECO:0007669"/>
    <property type="project" value="UniProtKB-EC"/>
</dbReference>
<dbReference type="PANTHER" id="PTHR33121:SF79">
    <property type="entry name" value="CYCLIC DI-GMP PHOSPHODIESTERASE PDED-RELATED"/>
    <property type="match status" value="1"/>
</dbReference>
<keyword evidence="3" id="KW-1003">Cell membrane</keyword>
<dbReference type="GO" id="GO:0005886">
    <property type="term" value="C:plasma membrane"/>
    <property type="evidence" value="ECO:0007669"/>
    <property type="project" value="UniProtKB-SubCell"/>
</dbReference>
<dbReference type="PANTHER" id="PTHR33121">
    <property type="entry name" value="CYCLIC DI-GMP PHOSPHODIESTERASE PDEF"/>
    <property type="match status" value="1"/>
</dbReference>
<organism evidence="12 13">
    <name type="scientific">Bordetella ansorpii</name>
    <dbReference type="NCBI Taxonomy" id="288768"/>
    <lineage>
        <taxon>Bacteria</taxon>
        <taxon>Pseudomonadati</taxon>
        <taxon>Pseudomonadota</taxon>
        <taxon>Betaproteobacteria</taxon>
        <taxon>Burkholderiales</taxon>
        <taxon>Alcaligenaceae</taxon>
        <taxon>Bordetella</taxon>
    </lineage>
</organism>
<dbReference type="EMBL" id="FKBS01000014">
    <property type="protein sequence ID" value="SAI33897.1"/>
    <property type="molecule type" value="Genomic_DNA"/>
</dbReference>
<dbReference type="Proteomes" id="UP000077037">
    <property type="component" value="Unassembled WGS sequence"/>
</dbReference>
<keyword evidence="8 10" id="KW-0472">Membrane</keyword>
<dbReference type="EC" id="3.1.4.52" evidence="2"/>
<accession>A0A157PK57</accession>
<sequence length="545" mass="60124">MGGSRTLRTERLGMQVWKGRHAGWFVVQTVLVLLAPAVLCAFASLSEARRLTSSQADIAARVLMHQAQTMSAYAWRVVDELGPLAGRPCSMAEPTLQYMGSISPYLRSLLFVRDDTIECAAGIHTGMRRLSVLLPTLSALPPGRSIASVAGTASSESRPAVVFAQNWNDVTVVAVLDGQYLIDLLNTVADLRSYHVEMHFGTGASIRSQGYPVGNAGSMAQVRRLQSDDDTVQVSVTVPAEDVYAAWRRVALEFLPATLLLAGALGFIAWRLRLRQLSPVESLRRAMRAGEFYLCYQPIYDVRQGQCMGVEALMRWRTASGEEIRPDVFIAQAETHGMIVPLTLHLFELIERDVAQWPLRPGFHVGVNLAAEHLASARLVPDVSQLRRVLQQRHLVLVLEITERSLVSDDDTARRNLEALRATGALVAIDDFGVGNCSLSYLHRFPVDYLKIDRGFVSAIESVDGEAPVLDAIIALAARLRLQVVAEGVETDVQLRYLQARNVSYIQGYLYGRPMPCGSLVTWLLQQGHEPLRSVFSQEEVEVPA</sequence>
<keyword evidence="7 10" id="KW-1133">Transmembrane helix</keyword>
<proteinExistence type="predicted"/>
<keyword evidence="5 10" id="KW-0812">Transmembrane</keyword>
<protein>
    <recommendedName>
        <fullName evidence="2">cyclic-guanylate-specific phosphodiesterase</fullName>
        <ecNumber evidence="2">3.1.4.52</ecNumber>
    </recommendedName>
</protein>
<dbReference type="CDD" id="cd01948">
    <property type="entry name" value="EAL"/>
    <property type="match status" value="1"/>
</dbReference>
<feature type="transmembrane region" description="Helical" evidence="10">
    <location>
        <begin position="22"/>
        <end position="45"/>
    </location>
</feature>
<evidence type="ECO:0000256" key="4">
    <source>
        <dbReference type="ARBA" id="ARBA00022636"/>
    </source>
</evidence>
<comment type="catalytic activity">
    <reaction evidence="9">
        <text>3',3'-c-di-GMP + H2O = 5'-phosphoguanylyl(3'-&gt;5')guanosine + H(+)</text>
        <dbReference type="Rhea" id="RHEA:24902"/>
        <dbReference type="ChEBI" id="CHEBI:15377"/>
        <dbReference type="ChEBI" id="CHEBI:15378"/>
        <dbReference type="ChEBI" id="CHEBI:58754"/>
        <dbReference type="ChEBI" id="CHEBI:58805"/>
        <dbReference type="EC" id="3.1.4.52"/>
    </reaction>
</comment>
<evidence type="ECO:0000259" key="11">
    <source>
        <dbReference type="PROSITE" id="PS50883"/>
    </source>
</evidence>
<evidence type="ECO:0000256" key="5">
    <source>
        <dbReference type="ARBA" id="ARBA00022692"/>
    </source>
</evidence>
<dbReference type="PROSITE" id="PS50883">
    <property type="entry name" value="EAL"/>
    <property type="match status" value="1"/>
</dbReference>
<comment type="subcellular location">
    <subcellularLocation>
        <location evidence="1">Cell membrane</location>
        <topology evidence="1">Multi-pass membrane protein</topology>
    </subcellularLocation>
</comment>
<gene>
    <name evidence="12" type="primary">ycgG_2</name>
    <name evidence="12" type="ORF">SAMEA1982600_02752</name>
</gene>
<dbReference type="InterPro" id="IPR035919">
    <property type="entry name" value="EAL_sf"/>
</dbReference>
<evidence type="ECO:0000256" key="3">
    <source>
        <dbReference type="ARBA" id="ARBA00022475"/>
    </source>
</evidence>
<evidence type="ECO:0000256" key="9">
    <source>
        <dbReference type="ARBA" id="ARBA00034290"/>
    </source>
</evidence>
<name>A0A157PK57_9BORD</name>
<dbReference type="SMART" id="SM00052">
    <property type="entry name" value="EAL"/>
    <property type="match status" value="1"/>
</dbReference>
<reference evidence="12 13" key="1">
    <citation type="submission" date="2016-03" db="EMBL/GenBank/DDBJ databases">
        <authorList>
            <consortium name="Pathogen Informatics"/>
        </authorList>
    </citation>
    <scope>NUCLEOTIDE SEQUENCE [LARGE SCALE GENOMIC DNA]</scope>
    <source>
        <strain evidence="12 13">NCTC13364</strain>
    </source>
</reference>
<evidence type="ECO:0000256" key="7">
    <source>
        <dbReference type="ARBA" id="ARBA00022989"/>
    </source>
</evidence>